<dbReference type="InterPro" id="IPR001733">
    <property type="entry name" value="Peptidase_S26B"/>
</dbReference>
<organism evidence="8 9">
    <name type="scientific">Hungatella hathewayi WAL-18680</name>
    <dbReference type="NCBI Taxonomy" id="742737"/>
    <lineage>
        <taxon>Bacteria</taxon>
        <taxon>Bacillati</taxon>
        <taxon>Bacillota</taxon>
        <taxon>Clostridia</taxon>
        <taxon>Lachnospirales</taxon>
        <taxon>Lachnospiraceae</taxon>
        <taxon>Hungatella</taxon>
    </lineage>
</organism>
<name>G5IAY1_9FIRM</name>
<evidence type="ECO:0000259" key="7">
    <source>
        <dbReference type="Pfam" id="PF10502"/>
    </source>
</evidence>
<dbReference type="HOGENOM" id="CLU_089996_2_3_9"/>
<dbReference type="GO" id="GO:0006465">
    <property type="term" value="P:signal peptide processing"/>
    <property type="evidence" value="ECO:0007669"/>
    <property type="project" value="UniProtKB-UniRule"/>
</dbReference>
<dbReference type="NCBIfam" id="TIGR02228">
    <property type="entry name" value="sigpep_I_arch"/>
    <property type="match status" value="1"/>
</dbReference>
<gene>
    <name evidence="8" type="ORF">HMPREF9473_00658</name>
</gene>
<feature type="transmembrane region" description="Helical" evidence="6">
    <location>
        <begin position="139"/>
        <end position="160"/>
    </location>
</feature>
<feature type="transmembrane region" description="Helical" evidence="6">
    <location>
        <begin position="12"/>
        <end position="33"/>
    </location>
</feature>
<evidence type="ECO:0000256" key="5">
    <source>
        <dbReference type="NCBIfam" id="TIGR02228"/>
    </source>
</evidence>
<keyword evidence="9" id="KW-1185">Reference proteome</keyword>
<comment type="subcellular location">
    <subcellularLocation>
        <location evidence="1">Membrane</location>
    </subcellularLocation>
</comment>
<dbReference type="GO" id="GO:0009003">
    <property type="term" value="F:signal peptidase activity"/>
    <property type="evidence" value="ECO:0007669"/>
    <property type="project" value="UniProtKB-EC"/>
</dbReference>
<evidence type="ECO:0000256" key="6">
    <source>
        <dbReference type="SAM" id="Phobius"/>
    </source>
</evidence>
<keyword evidence="4 6" id="KW-0472">Membrane</keyword>
<dbReference type="RefSeq" id="WP_006778644.1">
    <property type="nucleotide sequence ID" value="NZ_CP040506.1"/>
</dbReference>
<dbReference type="InterPro" id="IPR019533">
    <property type="entry name" value="Peptidase_S26"/>
</dbReference>
<dbReference type="Pfam" id="PF10502">
    <property type="entry name" value="Peptidase_S26"/>
    <property type="match status" value="1"/>
</dbReference>
<dbReference type="SUPFAM" id="SSF51306">
    <property type="entry name" value="LexA/Signal peptidase"/>
    <property type="match status" value="1"/>
</dbReference>
<evidence type="ECO:0000256" key="3">
    <source>
        <dbReference type="ARBA" id="ARBA00022989"/>
    </source>
</evidence>
<dbReference type="PATRIC" id="fig|742737.3.peg.657"/>
<dbReference type="AlphaFoldDB" id="G5IAY1"/>
<dbReference type="GO" id="GO:0004252">
    <property type="term" value="F:serine-type endopeptidase activity"/>
    <property type="evidence" value="ECO:0007669"/>
    <property type="project" value="UniProtKB-UniRule"/>
</dbReference>
<reference evidence="8 9" key="1">
    <citation type="submission" date="2011-08" db="EMBL/GenBank/DDBJ databases">
        <title>The Genome Sequence of Clostridium hathewayi WAL-18680.</title>
        <authorList>
            <consortium name="The Broad Institute Genome Sequencing Platform"/>
            <person name="Earl A."/>
            <person name="Ward D."/>
            <person name="Feldgarden M."/>
            <person name="Gevers D."/>
            <person name="Finegold S.M."/>
            <person name="Summanen P.H."/>
            <person name="Molitoris D.R."/>
            <person name="Song M."/>
            <person name="Daigneault M."/>
            <person name="Allen-Vercoe E."/>
            <person name="Young S.K."/>
            <person name="Zeng Q."/>
            <person name="Gargeya S."/>
            <person name="Fitzgerald M."/>
            <person name="Haas B."/>
            <person name="Abouelleil A."/>
            <person name="Alvarado L."/>
            <person name="Arachchi H.M."/>
            <person name="Berlin A."/>
            <person name="Brown A."/>
            <person name="Chapman S.B."/>
            <person name="Chen Z."/>
            <person name="Dunbar C."/>
            <person name="Freedman E."/>
            <person name="Gearin G."/>
            <person name="Gellesch M."/>
            <person name="Goldberg J."/>
            <person name="Griggs A."/>
            <person name="Gujja S."/>
            <person name="Heiman D."/>
            <person name="Howarth C."/>
            <person name="Larson L."/>
            <person name="Lui A."/>
            <person name="MacDonald P.J.P."/>
            <person name="Montmayeur A."/>
            <person name="Murphy C."/>
            <person name="Neiman D."/>
            <person name="Pearson M."/>
            <person name="Priest M."/>
            <person name="Roberts A."/>
            <person name="Saif S."/>
            <person name="Shea T."/>
            <person name="Shenoy N."/>
            <person name="Sisk P."/>
            <person name="Stolte C."/>
            <person name="Sykes S."/>
            <person name="Wortman J."/>
            <person name="Nusbaum C."/>
            <person name="Birren B."/>
        </authorList>
    </citation>
    <scope>NUCLEOTIDE SEQUENCE [LARGE SCALE GENOMIC DNA]</scope>
    <source>
        <strain evidence="8 9">WAL-18680</strain>
    </source>
</reference>
<dbReference type="InterPro" id="IPR036286">
    <property type="entry name" value="LexA/Signal_pep-like_sf"/>
</dbReference>
<comment type="caution">
    <text evidence="8">The sequence shown here is derived from an EMBL/GenBank/DDBJ whole genome shotgun (WGS) entry which is preliminary data.</text>
</comment>
<dbReference type="EMBL" id="ADLN01000005">
    <property type="protein sequence ID" value="EHI61296.1"/>
    <property type="molecule type" value="Genomic_DNA"/>
</dbReference>
<dbReference type="Proteomes" id="UP000005384">
    <property type="component" value="Unassembled WGS sequence"/>
</dbReference>
<dbReference type="PANTHER" id="PTHR10806:SF6">
    <property type="entry name" value="SIGNAL PEPTIDASE COMPLEX CATALYTIC SUBUNIT SEC11"/>
    <property type="match status" value="1"/>
</dbReference>
<accession>G5IAY1</accession>
<dbReference type="MEROPS" id="S26.011"/>
<dbReference type="EC" id="3.4.21.89" evidence="5"/>
<sequence length="168" mass="18275">MAKIITKICNALTILILICVLAIVGVLLIPRLAGYETFAVLSGSMEPYYHVGSVVFVDKSVTPEEVKVGDPITFTKTDTLVATHRVIDIDSDKREFRTKGDANATEDASPVSFDMLVGKAGMSVPLLGYISIYMKTPKGMFGIAAVFIVIILLQLIPELVKPEKKKES</sequence>
<dbReference type="GO" id="GO:0016020">
    <property type="term" value="C:membrane"/>
    <property type="evidence" value="ECO:0007669"/>
    <property type="project" value="UniProtKB-SubCell"/>
</dbReference>
<protein>
    <recommendedName>
        <fullName evidence="5">Signal peptidase I</fullName>
        <ecNumber evidence="5">3.4.21.89</ecNumber>
    </recommendedName>
</protein>
<evidence type="ECO:0000256" key="1">
    <source>
        <dbReference type="ARBA" id="ARBA00004370"/>
    </source>
</evidence>
<evidence type="ECO:0000313" key="9">
    <source>
        <dbReference type="Proteomes" id="UP000005384"/>
    </source>
</evidence>
<feature type="domain" description="Peptidase S26" evidence="7">
    <location>
        <begin position="19"/>
        <end position="87"/>
    </location>
</feature>
<keyword evidence="2 6" id="KW-0812">Transmembrane</keyword>
<dbReference type="PRINTS" id="PR00728">
    <property type="entry name" value="SIGNALPTASE"/>
</dbReference>
<dbReference type="CDD" id="cd06530">
    <property type="entry name" value="S26_SPase_I"/>
    <property type="match status" value="1"/>
</dbReference>
<evidence type="ECO:0000313" key="8">
    <source>
        <dbReference type="EMBL" id="EHI61296.1"/>
    </source>
</evidence>
<proteinExistence type="predicted"/>
<keyword evidence="3 6" id="KW-1133">Transmembrane helix</keyword>
<evidence type="ECO:0000256" key="4">
    <source>
        <dbReference type="ARBA" id="ARBA00023136"/>
    </source>
</evidence>
<dbReference type="PANTHER" id="PTHR10806">
    <property type="entry name" value="SIGNAL PEPTIDASE COMPLEX CATALYTIC SUBUNIT SEC11"/>
    <property type="match status" value="1"/>
</dbReference>
<evidence type="ECO:0000256" key="2">
    <source>
        <dbReference type="ARBA" id="ARBA00022692"/>
    </source>
</evidence>